<name>A0A5J5GBX1_9BACL</name>
<proteinExistence type="predicted"/>
<accession>A0A5J5GBX1</accession>
<dbReference type="OrthoDB" id="2990381at2"/>
<evidence type="ECO:0000313" key="1">
    <source>
        <dbReference type="EMBL" id="KAA9005393.1"/>
    </source>
</evidence>
<dbReference type="AlphaFoldDB" id="A0A5J5GBX1"/>
<protein>
    <submittedName>
        <fullName evidence="1">DUF1292 domain-containing protein</fullName>
    </submittedName>
</protein>
<dbReference type="EMBL" id="VYKK01000008">
    <property type="protein sequence ID" value="KAA9005393.1"/>
    <property type="molecule type" value="Genomic_DNA"/>
</dbReference>
<organism evidence="1 2">
    <name type="scientific">Paenibacillus spiritus</name>
    <dbReference type="NCBI Taxonomy" id="2496557"/>
    <lineage>
        <taxon>Bacteria</taxon>
        <taxon>Bacillati</taxon>
        <taxon>Bacillota</taxon>
        <taxon>Bacilli</taxon>
        <taxon>Bacillales</taxon>
        <taxon>Paenibacillaceae</taxon>
        <taxon>Paenibacillus</taxon>
    </lineage>
</organism>
<gene>
    <name evidence="1" type="ORF">F4V43_07940</name>
</gene>
<reference evidence="1 2" key="1">
    <citation type="submission" date="2019-09" db="EMBL/GenBank/DDBJ databases">
        <title>Bacillus ochoae sp. nov., Paenibacillus whitsoniae sp. nov., Paenibacillus spiritus sp. nov. Isolated from the Mars Exploration Rover during spacecraft assembly.</title>
        <authorList>
            <person name="Seuylemezian A."/>
            <person name="Vaishampayan P."/>
        </authorList>
    </citation>
    <scope>NUCLEOTIDE SEQUENCE [LARGE SCALE GENOMIC DNA]</scope>
    <source>
        <strain evidence="1 2">MER_111</strain>
    </source>
</reference>
<comment type="caution">
    <text evidence="1">The sequence shown here is derived from an EMBL/GenBank/DDBJ whole genome shotgun (WGS) entry which is preliminary data.</text>
</comment>
<sequence>MTSFTPDNVKWTNRLKEAFGETVELEDEQGVSSIYRIAAEFEVEGQGYVVLQGEGKDEEPDVLKFSLSPGGIPELETIDDDDEWEEVSELYDELTFPEEEDGI</sequence>
<dbReference type="Pfam" id="PF06949">
    <property type="entry name" value="DUF1292"/>
    <property type="match status" value="1"/>
</dbReference>
<dbReference type="RefSeq" id="WP_150457706.1">
    <property type="nucleotide sequence ID" value="NZ_VYKK01000008.1"/>
</dbReference>
<dbReference type="Proteomes" id="UP000367750">
    <property type="component" value="Unassembled WGS sequence"/>
</dbReference>
<keyword evidence="2" id="KW-1185">Reference proteome</keyword>
<evidence type="ECO:0000313" key="2">
    <source>
        <dbReference type="Proteomes" id="UP000367750"/>
    </source>
</evidence>
<dbReference type="InterPro" id="IPR009711">
    <property type="entry name" value="UPF0473"/>
</dbReference>